<gene>
    <name evidence="2" type="ORF">HJC23_002971</name>
</gene>
<accession>A0ABD3PEE5</accession>
<dbReference type="Proteomes" id="UP001516023">
    <property type="component" value="Unassembled WGS sequence"/>
</dbReference>
<reference evidence="2 3" key="1">
    <citation type="journal article" date="2020" name="G3 (Bethesda)">
        <title>Improved Reference Genome for Cyclotella cryptica CCMP332, a Model for Cell Wall Morphogenesis, Salinity Adaptation, and Lipid Production in Diatoms (Bacillariophyta).</title>
        <authorList>
            <person name="Roberts W.R."/>
            <person name="Downey K.M."/>
            <person name="Ruck E.C."/>
            <person name="Traller J.C."/>
            <person name="Alverson A.J."/>
        </authorList>
    </citation>
    <scope>NUCLEOTIDE SEQUENCE [LARGE SCALE GENOMIC DNA]</scope>
    <source>
        <strain evidence="2 3">CCMP332</strain>
    </source>
</reference>
<name>A0ABD3PEE5_9STRA</name>
<dbReference type="AlphaFoldDB" id="A0ABD3PEE5"/>
<feature type="domain" description="Fe2OG dioxygenase" evidence="1">
    <location>
        <begin position="599"/>
        <end position="728"/>
    </location>
</feature>
<proteinExistence type="predicted"/>
<dbReference type="EMBL" id="JABMIG020000195">
    <property type="protein sequence ID" value="KAL3786414.1"/>
    <property type="molecule type" value="Genomic_DNA"/>
</dbReference>
<comment type="caution">
    <text evidence="2">The sequence shown here is derived from an EMBL/GenBank/DDBJ whole genome shotgun (WGS) entry which is preliminary data.</text>
</comment>
<keyword evidence="3" id="KW-1185">Reference proteome</keyword>
<dbReference type="SUPFAM" id="SSF51197">
    <property type="entry name" value="Clavaminate synthase-like"/>
    <property type="match status" value="1"/>
</dbReference>
<dbReference type="Gene3D" id="2.60.120.330">
    <property type="entry name" value="B-lactam Antibiotic, Isopenicillin N Synthase, Chain"/>
    <property type="match status" value="1"/>
</dbReference>
<dbReference type="InterPro" id="IPR027443">
    <property type="entry name" value="IPNS-like_sf"/>
</dbReference>
<evidence type="ECO:0000313" key="2">
    <source>
        <dbReference type="EMBL" id="KAL3786414.1"/>
    </source>
</evidence>
<organism evidence="2 3">
    <name type="scientific">Cyclotella cryptica</name>
    <dbReference type="NCBI Taxonomy" id="29204"/>
    <lineage>
        <taxon>Eukaryota</taxon>
        <taxon>Sar</taxon>
        <taxon>Stramenopiles</taxon>
        <taxon>Ochrophyta</taxon>
        <taxon>Bacillariophyta</taxon>
        <taxon>Coscinodiscophyceae</taxon>
        <taxon>Thalassiosirophycidae</taxon>
        <taxon>Stephanodiscales</taxon>
        <taxon>Stephanodiscaceae</taxon>
        <taxon>Cyclotella</taxon>
    </lineage>
</organism>
<dbReference type="InterPro" id="IPR050231">
    <property type="entry name" value="Iron_ascorbate_oxido_reductase"/>
</dbReference>
<dbReference type="PANTHER" id="PTHR47990">
    <property type="entry name" value="2-OXOGLUTARATE (2OG) AND FE(II)-DEPENDENT OXYGENASE SUPERFAMILY PROTEIN-RELATED"/>
    <property type="match status" value="1"/>
</dbReference>
<evidence type="ECO:0000259" key="1">
    <source>
        <dbReference type="PROSITE" id="PS51471"/>
    </source>
</evidence>
<dbReference type="InterPro" id="IPR005123">
    <property type="entry name" value="Oxoglu/Fe-dep_dioxygenase_dom"/>
</dbReference>
<evidence type="ECO:0000313" key="3">
    <source>
        <dbReference type="Proteomes" id="UP001516023"/>
    </source>
</evidence>
<dbReference type="PROSITE" id="PS51471">
    <property type="entry name" value="FE2OG_OXY"/>
    <property type="match status" value="1"/>
</dbReference>
<protein>
    <recommendedName>
        <fullName evidence="1">Fe2OG dioxygenase domain-containing protein</fullName>
    </recommendedName>
</protein>
<sequence>MLWQQYFCYGGAERGQFYSDVVEVKLKDSDWRILDNKAISTMRRLETYIAVAFALCLHHLLAMSVDSFSPPSLTLLQPIDRWPAIVRRPSSMAAAKDSYDDDYDDESGMLNGPETKIGGNWMKKSPDVIAGIPTEITEKKTDDATVYMDVGIGGKEFGTGPLSKRMYDVMMTVASRQFPGGKIPPDIRRLYLIYSMDASAKEAVKAAMINNGYEMNLGDDMAMQDVGAWGSVESVLLLDPITGNPIEGEDGSISYDSWQDAITAGGWEPGDGFSFVIRKVPSLQKSLELSSILNALDPDGKLREEAKAKGMLLPDEDVASLRDLCVDCFQRVNAAPVEALGEEKVFRGGSSKGYNVISREDLLRENRNLDKTEKVKTLMHVMDALANHGCLIVDLTNEDKYLDDAITISKMWGAVEIFFKKLLEKDSSIKDLPAMGVAEGVGSSHAMVGYASFKDGDNQFLETRLRRSDGAFLPEEARAIMGDDAVDSMVDSFRIMADVGKDIVRIVTAAASIEAEAFLTVGSVVSEDKEGSPSIAGLLFAEASASGIWGDDGKQTPKQPSENDRVRGGVLASDAAVLMTEEILDDGKPLGESFDRNEGPVSMSPHRICRYSNDGQSKAKPSEVFGAHTDTSFVTIVPAAAVSGLEIFDEDTLQWYRAELYARKHAKGLDPAGDMDEHFPWHSRYLIVMPGELLQITSRNNVPAAVHRVVTANEAIRFSAPVLLRARPGAKMDIERYMGSTEKADSLLMQCNGMKMEEIHDALQENPRGAQGSNS</sequence>